<dbReference type="EMBL" id="JAAMFL010000001">
    <property type="protein sequence ID" value="MBS9336949.1"/>
    <property type="molecule type" value="Genomic_DNA"/>
</dbReference>
<accession>A0ABS5QUT7</accession>
<evidence type="ECO:0000256" key="3">
    <source>
        <dbReference type="ARBA" id="ARBA00022833"/>
    </source>
</evidence>
<dbReference type="InterPro" id="IPR016694">
    <property type="entry name" value="UCP017292"/>
</dbReference>
<dbReference type="Pfam" id="PF05495">
    <property type="entry name" value="zf-CHY"/>
    <property type="match status" value="1"/>
</dbReference>
<protein>
    <recommendedName>
        <fullName evidence="4">CHY-type domain-containing protein</fullName>
    </recommendedName>
</protein>
<evidence type="ECO:0000256" key="2">
    <source>
        <dbReference type="ARBA" id="ARBA00022771"/>
    </source>
</evidence>
<evidence type="ECO:0000313" key="5">
    <source>
        <dbReference type="EMBL" id="MBS9336949.1"/>
    </source>
</evidence>
<dbReference type="RefSeq" id="WP_213820408.1">
    <property type="nucleotide sequence ID" value="NZ_JAAMFL010000001.1"/>
</dbReference>
<gene>
    <name evidence="5" type="ORF">G6R30_00495</name>
</gene>
<feature type="domain" description="CHY-type" evidence="4">
    <location>
        <begin position="10"/>
        <end position="87"/>
    </location>
</feature>
<comment type="caution">
    <text evidence="5">The sequence shown here is derived from an EMBL/GenBank/DDBJ whole genome shotgun (WGS) entry which is preliminary data.</text>
</comment>
<keyword evidence="1" id="KW-0479">Metal-binding</keyword>
<sequence length="103" mass="11259">MAATIIHGLGLGPEGTCQHYHSDLDVVALLCGTCQAYFACYHCHDALQSHAFTAVDEGVGKPVLCGRCRTKLSYQAYQKGFCPNCQAAFNPACARHHDFYFKS</sequence>
<dbReference type="PROSITE" id="PS51266">
    <property type="entry name" value="ZF_CHY"/>
    <property type="match status" value="1"/>
</dbReference>
<dbReference type="InterPro" id="IPR037274">
    <property type="entry name" value="Znf_CHY_sf"/>
</dbReference>
<evidence type="ECO:0000313" key="6">
    <source>
        <dbReference type="Proteomes" id="UP001519503"/>
    </source>
</evidence>
<reference evidence="5 6" key="1">
    <citation type="submission" date="2020-02" db="EMBL/GenBank/DDBJ databases">
        <title>Fructobacillus sp. isolated from paper mulberry of Taiwan.</title>
        <authorList>
            <person name="Lin S.-T."/>
        </authorList>
    </citation>
    <scope>NUCLEOTIDE SEQUENCE [LARGE SCALE GENOMIC DNA]</scope>
    <source>
        <strain evidence="5 6">S1-1</strain>
    </source>
</reference>
<keyword evidence="6" id="KW-1185">Reference proteome</keyword>
<evidence type="ECO:0000256" key="1">
    <source>
        <dbReference type="ARBA" id="ARBA00022723"/>
    </source>
</evidence>
<dbReference type="InterPro" id="IPR008913">
    <property type="entry name" value="Znf_CHY"/>
</dbReference>
<name>A0ABS5QUT7_9LACO</name>
<evidence type="ECO:0000259" key="4">
    <source>
        <dbReference type="PROSITE" id="PS51266"/>
    </source>
</evidence>
<keyword evidence="2" id="KW-0863">Zinc-finger</keyword>
<dbReference type="Proteomes" id="UP001519503">
    <property type="component" value="Unassembled WGS sequence"/>
</dbReference>
<dbReference type="SUPFAM" id="SSF161219">
    <property type="entry name" value="CHY zinc finger-like"/>
    <property type="match status" value="1"/>
</dbReference>
<organism evidence="5 6">
    <name type="scientific">Fructobacillus parabroussonetiae</name>
    <dbReference type="NCBI Taxonomy" id="2713174"/>
    <lineage>
        <taxon>Bacteria</taxon>
        <taxon>Bacillati</taxon>
        <taxon>Bacillota</taxon>
        <taxon>Bacilli</taxon>
        <taxon>Lactobacillales</taxon>
        <taxon>Lactobacillaceae</taxon>
        <taxon>Fructobacillus</taxon>
    </lineage>
</organism>
<keyword evidence="3" id="KW-0862">Zinc</keyword>
<proteinExistence type="predicted"/>
<dbReference type="PIRSF" id="PIRSF017292">
    <property type="entry name" value="UCP017292_Znf_CHY"/>
    <property type="match status" value="1"/>
</dbReference>